<dbReference type="EMBL" id="BJXA01000014">
    <property type="protein sequence ID" value="GEM38117.1"/>
    <property type="molecule type" value="Genomic_DNA"/>
</dbReference>
<dbReference type="RefSeq" id="WP_147130176.1">
    <property type="nucleotide sequence ID" value="NZ_BJXA01000014.1"/>
</dbReference>
<evidence type="ECO:0000313" key="3">
    <source>
        <dbReference type="Proteomes" id="UP000321424"/>
    </source>
</evidence>
<evidence type="ECO:0000256" key="1">
    <source>
        <dbReference type="SAM" id="SignalP"/>
    </source>
</evidence>
<keyword evidence="1" id="KW-0732">Signal</keyword>
<comment type="caution">
    <text evidence="2">The sequence shown here is derived from an EMBL/GenBank/DDBJ whole genome shotgun (WGS) entry which is preliminary data.</text>
</comment>
<evidence type="ECO:0000313" key="2">
    <source>
        <dbReference type="EMBL" id="GEM38117.1"/>
    </source>
</evidence>
<dbReference type="Proteomes" id="UP000321424">
    <property type="component" value="Unassembled WGS sequence"/>
</dbReference>
<gene>
    <name evidence="2" type="ORF">NN4_26360</name>
</gene>
<proteinExistence type="predicted"/>
<dbReference type="OrthoDB" id="4568311at2"/>
<protein>
    <submittedName>
        <fullName evidence="2">Uncharacterized protein</fullName>
    </submittedName>
</protein>
<accession>A0A511MD87</accession>
<sequence>MSRSLPRTIVSAAVFAALTATAATVGPPANADVVSVSAAVGAEGLLTGCRYTVTAAVTDAVIPPGSVFFMLAGGVIPGNGERIPGEVVHHPENNTVTATWTPTRVGSQNLIGIQSEPGKYTSTKFITVEVVGSGLDTGSSCVRIG</sequence>
<feature type="signal peptide" evidence="1">
    <location>
        <begin position="1"/>
        <end position="22"/>
    </location>
</feature>
<dbReference type="AlphaFoldDB" id="A0A511MD87"/>
<name>A0A511MD87_9NOCA</name>
<organism evidence="2 3">
    <name type="scientific">Nocardia ninae NBRC 108245</name>
    <dbReference type="NCBI Taxonomy" id="1210091"/>
    <lineage>
        <taxon>Bacteria</taxon>
        <taxon>Bacillati</taxon>
        <taxon>Actinomycetota</taxon>
        <taxon>Actinomycetes</taxon>
        <taxon>Mycobacteriales</taxon>
        <taxon>Nocardiaceae</taxon>
        <taxon>Nocardia</taxon>
    </lineage>
</organism>
<keyword evidence="3" id="KW-1185">Reference proteome</keyword>
<feature type="chain" id="PRO_5038677538" evidence="1">
    <location>
        <begin position="23"/>
        <end position="145"/>
    </location>
</feature>
<reference evidence="2 3" key="1">
    <citation type="submission" date="2019-07" db="EMBL/GenBank/DDBJ databases">
        <title>Whole genome shotgun sequence of Nocardia ninae NBRC 108245.</title>
        <authorList>
            <person name="Hosoyama A."/>
            <person name="Uohara A."/>
            <person name="Ohji S."/>
            <person name="Ichikawa N."/>
        </authorList>
    </citation>
    <scope>NUCLEOTIDE SEQUENCE [LARGE SCALE GENOMIC DNA]</scope>
    <source>
        <strain evidence="2 3">NBRC 108245</strain>
    </source>
</reference>